<dbReference type="EMBL" id="BSPQ01000002">
    <property type="protein sequence ID" value="GLS90335.1"/>
    <property type="molecule type" value="Genomic_DNA"/>
</dbReference>
<dbReference type="InterPro" id="IPR036366">
    <property type="entry name" value="PGBDSf"/>
</dbReference>
<reference evidence="10" key="1">
    <citation type="journal article" date="2019" name="Int. J. Syst. Evol. Microbiol.">
        <title>The Global Catalogue of Microorganisms (GCM) 10K type strain sequencing project: providing services to taxonomists for standard genome sequencing and annotation.</title>
        <authorList>
            <consortium name="The Broad Institute Genomics Platform"/>
            <consortium name="The Broad Institute Genome Sequencing Center for Infectious Disease"/>
            <person name="Wu L."/>
            <person name="Ma J."/>
        </authorList>
    </citation>
    <scope>NUCLEOTIDE SEQUENCE [LARGE SCALE GENOMIC DNA]</scope>
    <source>
        <strain evidence="10">NBRC 103166</strain>
    </source>
</reference>
<accession>A0ABQ6DZC3</accession>
<evidence type="ECO:0000256" key="1">
    <source>
        <dbReference type="ARBA" id="ARBA00004752"/>
    </source>
</evidence>
<dbReference type="InterPro" id="IPR005490">
    <property type="entry name" value="LD_TPept_cat_dom"/>
</dbReference>
<evidence type="ECO:0000313" key="10">
    <source>
        <dbReference type="Proteomes" id="UP001157353"/>
    </source>
</evidence>
<keyword evidence="4 7" id="KW-0133">Cell shape</keyword>
<dbReference type="PANTHER" id="PTHR41533">
    <property type="entry name" value="L,D-TRANSPEPTIDASE HI_1667-RELATED"/>
    <property type="match status" value="1"/>
</dbReference>
<dbReference type="CDD" id="cd16913">
    <property type="entry name" value="YkuD_like"/>
    <property type="match status" value="1"/>
</dbReference>
<comment type="pathway">
    <text evidence="1 7">Cell wall biogenesis; peptidoglycan biosynthesis.</text>
</comment>
<dbReference type="Gene3D" id="2.40.440.10">
    <property type="entry name" value="L,D-transpeptidase catalytic domain-like"/>
    <property type="match status" value="1"/>
</dbReference>
<organism evidence="9 10">
    <name type="scientific">Psychromonas marina</name>
    <dbReference type="NCBI Taxonomy" id="88364"/>
    <lineage>
        <taxon>Bacteria</taxon>
        <taxon>Pseudomonadati</taxon>
        <taxon>Pseudomonadota</taxon>
        <taxon>Gammaproteobacteria</taxon>
        <taxon>Alteromonadales</taxon>
        <taxon>Psychromonadaceae</taxon>
        <taxon>Psychromonas</taxon>
    </lineage>
</organism>
<dbReference type="GO" id="GO:0004180">
    <property type="term" value="F:carboxypeptidase activity"/>
    <property type="evidence" value="ECO:0007669"/>
    <property type="project" value="UniProtKB-KW"/>
</dbReference>
<dbReference type="Pfam" id="PF01471">
    <property type="entry name" value="PG_binding_1"/>
    <property type="match status" value="1"/>
</dbReference>
<dbReference type="InterPro" id="IPR036365">
    <property type="entry name" value="PGBD-like_sf"/>
</dbReference>
<evidence type="ECO:0000256" key="4">
    <source>
        <dbReference type="ARBA" id="ARBA00022960"/>
    </source>
</evidence>
<dbReference type="InterPro" id="IPR038063">
    <property type="entry name" value="Transpep_catalytic_dom"/>
</dbReference>
<evidence type="ECO:0000313" key="9">
    <source>
        <dbReference type="EMBL" id="GLS90335.1"/>
    </source>
</evidence>
<feature type="active site" description="Proton donor/acceptor" evidence="7">
    <location>
        <position position="423"/>
    </location>
</feature>
<keyword evidence="5 7" id="KW-0573">Peptidoglycan synthesis</keyword>
<keyword evidence="10" id="KW-1185">Reference proteome</keyword>
<dbReference type="PANTHER" id="PTHR41533:SF1">
    <property type="entry name" value="L,D-TRANSPEPTIDASE YCBB-RELATED"/>
    <property type="match status" value="1"/>
</dbReference>
<proteinExistence type="inferred from homology"/>
<sequence length="521" mass="60965">MKLAQLQKTQLLVCFLMLSIWPAHSLTLGGKLSVQYPSIIASLYPENENLTYWSDPLLREEFQNQLSIMATARINDHIFNRYHQLKEAAVLQNWQDYEYLASDTLIFYLSYLEQLDKKGFAWLFGSRVEDNLKAPTESTIENFFTANSEQAKLQYLQALLPTSEGYDALYQSYIAFQNLEYESSEGATLSPLVKKKLTLKQKEILIQRLHLSGDISLQQKQQFISEEPTLYSPKLEQVVKQFQARHGLVEDGIIGKNTRHWLNFSYTERLRIMALNLLRVQLWDTVDSNKIIVNIPSFEMQYWEDDQKIFESKIIVGRLTRRTPLFTSKLDSIIFNPNWKVPDSIMRKDILPKVLTSPEYLSKNNFEIVDSWHSQDIIDPEQIDWNTMNVENFPYKLRQRSGKSSTLGAYKFNTPNRNAIYLHDTSAKHLFNKQYRAHSSGCIRVEDSEQFAQILMKQSGFTQTDFRFHSQKEETNSVALKQLISVKTIYQTVWVNQQGITQFRSDIYHYDHARRKINIKN</sequence>
<keyword evidence="9" id="KW-0121">Carboxypeptidase</keyword>
<protein>
    <submittedName>
        <fullName evidence="9">Carboxypeptidase</fullName>
    </submittedName>
</protein>
<keyword evidence="9" id="KW-0378">Hydrolase</keyword>
<gene>
    <name evidence="9" type="primary">ycbB</name>
    <name evidence="9" type="ORF">GCM10007916_14020</name>
</gene>
<evidence type="ECO:0000259" key="8">
    <source>
        <dbReference type="PROSITE" id="PS52029"/>
    </source>
</evidence>
<dbReference type="SUPFAM" id="SSF141523">
    <property type="entry name" value="L,D-transpeptidase catalytic domain-like"/>
    <property type="match status" value="1"/>
</dbReference>
<keyword evidence="9" id="KW-0645">Protease</keyword>
<feature type="active site" description="Nucleophile" evidence="7">
    <location>
        <position position="442"/>
    </location>
</feature>
<dbReference type="InterPro" id="IPR002477">
    <property type="entry name" value="Peptidoglycan-bd-like"/>
</dbReference>
<evidence type="ECO:0000256" key="3">
    <source>
        <dbReference type="ARBA" id="ARBA00022679"/>
    </source>
</evidence>
<keyword evidence="3" id="KW-0808">Transferase</keyword>
<dbReference type="Gene3D" id="1.10.101.10">
    <property type="entry name" value="PGBD-like superfamily/PGBD"/>
    <property type="match status" value="1"/>
</dbReference>
<feature type="domain" description="L,D-TPase catalytic" evidence="8">
    <location>
        <begin position="289"/>
        <end position="466"/>
    </location>
</feature>
<dbReference type="InterPro" id="IPR052905">
    <property type="entry name" value="LD-transpeptidase_YkuD-like"/>
</dbReference>
<comment type="caution">
    <text evidence="9">The sequence shown here is derived from an EMBL/GenBank/DDBJ whole genome shotgun (WGS) entry which is preliminary data.</text>
</comment>
<dbReference type="PROSITE" id="PS52029">
    <property type="entry name" value="LD_TPASE"/>
    <property type="match status" value="1"/>
</dbReference>
<name>A0ABQ6DZC3_9GAMM</name>
<keyword evidence="6 7" id="KW-0961">Cell wall biogenesis/degradation</keyword>
<dbReference type="Proteomes" id="UP001157353">
    <property type="component" value="Unassembled WGS sequence"/>
</dbReference>
<evidence type="ECO:0000256" key="5">
    <source>
        <dbReference type="ARBA" id="ARBA00022984"/>
    </source>
</evidence>
<dbReference type="Pfam" id="PF03734">
    <property type="entry name" value="YkuD"/>
    <property type="match status" value="1"/>
</dbReference>
<dbReference type="RefSeq" id="WP_284203450.1">
    <property type="nucleotide sequence ID" value="NZ_BSPQ01000002.1"/>
</dbReference>
<evidence type="ECO:0000256" key="7">
    <source>
        <dbReference type="PROSITE-ProRule" id="PRU01373"/>
    </source>
</evidence>
<comment type="similarity">
    <text evidence="2">Belongs to the YkuD family.</text>
</comment>
<evidence type="ECO:0000256" key="6">
    <source>
        <dbReference type="ARBA" id="ARBA00023316"/>
    </source>
</evidence>
<evidence type="ECO:0000256" key="2">
    <source>
        <dbReference type="ARBA" id="ARBA00005992"/>
    </source>
</evidence>
<dbReference type="SUPFAM" id="SSF47090">
    <property type="entry name" value="PGBD-like"/>
    <property type="match status" value="1"/>
</dbReference>